<dbReference type="Proteomes" id="UP001279734">
    <property type="component" value="Unassembled WGS sequence"/>
</dbReference>
<dbReference type="CDD" id="cd03784">
    <property type="entry name" value="GT1_Gtf-like"/>
    <property type="match status" value="1"/>
</dbReference>
<keyword evidence="4" id="KW-1185">Reference proteome</keyword>
<dbReference type="FunFam" id="3.40.50.2000:FF:000040">
    <property type="entry name" value="UDP-glycosyltransferase 76C1"/>
    <property type="match status" value="1"/>
</dbReference>
<dbReference type="InterPro" id="IPR002213">
    <property type="entry name" value="UDP_glucos_trans"/>
</dbReference>
<gene>
    <name evidence="3" type="ORF">Nepgr_006081</name>
</gene>
<comment type="similarity">
    <text evidence="1">Belongs to the UDP-glycosyltransferase family.</text>
</comment>
<comment type="caution">
    <text evidence="3">The sequence shown here is derived from an EMBL/GenBank/DDBJ whole genome shotgun (WGS) entry which is preliminary data.</text>
</comment>
<accession>A0AAD3XH15</accession>
<dbReference type="FunFam" id="3.40.50.2000:FF:000120">
    <property type="entry name" value="UDP-glycosyltransferase 76C1"/>
    <property type="match status" value="1"/>
</dbReference>
<dbReference type="GO" id="GO:0080043">
    <property type="term" value="F:quercetin 3-O-glucosyltransferase activity"/>
    <property type="evidence" value="ECO:0007669"/>
    <property type="project" value="TreeGrafter"/>
</dbReference>
<evidence type="ECO:0000313" key="3">
    <source>
        <dbReference type="EMBL" id="GMH04242.1"/>
    </source>
</evidence>
<sequence>MQPMMGKRLVLFPLPLEGHLNPMFQLAGILHSMGFSISIVHTHFNAPNPNEHTDFTFHPISDGLLENGASTVASVGLISTLNVKCVVPFRDCLSHMLLSGASDQGDPIACLITDAAWHFTQVIADGLKLPRIVLRTSNMSSFVVYAALPLLREKGYLPVRDPQSEEPVPELPPLKVKDIPRFKTADSEVFYNLNSRLCEETKASRGIIFNSFEKLEESEKAIIQREFGVPVFPIGPFHRCSQASSSSLLTPDQSCISWLNQQAPKSVLYVSFGSLAMFDEAEFLEIAWGLANSKQPFLWAVRPGLVHGFVGSYPMPDELMDAVAGRAHIVEWAPQQKVLRHPATGGFWTHSGWNSTLESICEGVPMICLPCFGDQLVNARYVSDVWKIGLRFENNPTRGEIEKKIKALMTEREAGAARVILSFLGHWGDLVSLVWEQLGASQLKQQELFLGLLLFPTHPWGLLARTKGDVLT</sequence>
<dbReference type="PANTHER" id="PTHR11926:SF1464">
    <property type="entry name" value="UDP-GLYCOSYLTRANSFERASE 76B1-LIKE"/>
    <property type="match status" value="1"/>
</dbReference>
<dbReference type="Gene3D" id="3.40.50.2000">
    <property type="entry name" value="Glycogen Phosphorylase B"/>
    <property type="match status" value="2"/>
</dbReference>
<keyword evidence="2" id="KW-0808">Transferase</keyword>
<organism evidence="3 4">
    <name type="scientific">Nepenthes gracilis</name>
    <name type="common">Slender pitcher plant</name>
    <dbReference type="NCBI Taxonomy" id="150966"/>
    <lineage>
        <taxon>Eukaryota</taxon>
        <taxon>Viridiplantae</taxon>
        <taxon>Streptophyta</taxon>
        <taxon>Embryophyta</taxon>
        <taxon>Tracheophyta</taxon>
        <taxon>Spermatophyta</taxon>
        <taxon>Magnoliopsida</taxon>
        <taxon>eudicotyledons</taxon>
        <taxon>Gunneridae</taxon>
        <taxon>Pentapetalae</taxon>
        <taxon>Caryophyllales</taxon>
        <taxon>Nepenthaceae</taxon>
        <taxon>Nepenthes</taxon>
    </lineage>
</organism>
<dbReference type="GO" id="GO:0080044">
    <property type="term" value="F:quercetin 7-O-glucosyltransferase activity"/>
    <property type="evidence" value="ECO:0007669"/>
    <property type="project" value="TreeGrafter"/>
</dbReference>
<dbReference type="AlphaFoldDB" id="A0AAD3XH15"/>
<dbReference type="PANTHER" id="PTHR11926">
    <property type="entry name" value="GLUCOSYL/GLUCURONOSYL TRANSFERASES"/>
    <property type="match status" value="1"/>
</dbReference>
<dbReference type="SUPFAM" id="SSF53756">
    <property type="entry name" value="UDP-Glycosyltransferase/glycogen phosphorylase"/>
    <property type="match status" value="1"/>
</dbReference>
<evidence type="ECO:0000313" key="4">
    <source>
        <dbReference type="Proteomes" id="UP001279734"/>
    </source>
</evidence>
<protein>
    <submittedName>
        <fullName evidence="3">Uncharacterized protein</fullName>
    </submittedName>
</protein>
<evidence type="ECO:0000256" key="2">
    <source>
        <dbReference type="ARBA" id="ARBA00022679"/>
    </source>
</evidence>
<reference evidence="3" key="1">
    <citation type="submission" date="2023-05" db="EMBL/GenBank/DDBJ databases">
        <title>Nepenthes gracilis genome sequencing.</title>
        <authorList>
            <person name="Fukushima K."/>
        </authorList>
    </citation>
    <scope>NUCLEOTIDE SEQUENCE</scope>
    <source>
        <strain evidence="3">SING2019-196</strain>
    </source>
</reference>
<dbReference type="Pfam" id="PF00201">
    <property type="entry name" value="UDPGT"/>
    <property type="match status" value="1"/>
</dbReference>
<dbReference type="EMBL" id="BSYO01000005">
    <property type="protein sequence ID" value="GMH04242.1"/>
    <property type="molecule type" value="Genomic_DNA"/>
</dbReference>
<evidence type="ECO:0000256" key="1">
    <source>
        <dbReference type="ARBA" id="ARBA00009995"/>
    </source>
</evidence>
<proteinExistence type="inferred from homology"/>
<name>A0AAD3XH15_NEPGR</name>